<dbReference type="PANTHER" id="PTHR24250">
    <property type="entry name" value="CHYMOTRYPSIN-RELATED"/>
    <property type="match status" value="1"/>
</dbReference>
<proteinExistence type="predicted"/>
<dbReference type="PANTHER" id="PTHR24250:SF45">
    <property type="entry name" value="INACTIVE SERINE PROTEASE 54"/>
    <property type="match status" value="1"/>
</dbReference>
<dbReference type="SMART" id="SM00020">
    <property type="entry name" value="Tryp_SPc"/>
    <property type="match status" value="1"/>
</dbReference>
<name>A0ABM4F1W0_9AVES</name>
<keyword evidence="7" id="KW-0378">Hydrolase</keyword>
<evidence type="ECO:0000259" key="5">
    <source>
        <dbReference type="PROSITE" id="PS50240"/>
    </source>
</evidence>
<feature type="domain" description="Peptidase S1" evidence="5">
    <location>
        <begin position="22"/>
        <end position="253"/>
    </location>
</feature>
<protein>
    <submittedName>
        <fullName evidence="7">Inactive serine protease 54</fullName>
    </submittedName>
</protein>
<dbReference type="InterPro" id="IPR009003">
    <property type="entry name" value="Peptidase_S1_PA"/>
</dbReference>
<reference evidence="7" key="1">
    <citation type="submission" date="2025-08" db="UniProtKB">
        <authorList>
            <consortium name="RefSeq"/>
        </authorList>
    </citation>
    <scope>IDENTIFICATION</scope>
    <source>
        <tissue evidence="7">Blood</tissue>
    </source>
</reference>
<accession>A0ABM4F1W0</accession>
<evidence type="ECO:0000256" key="2">
    <source>
        <dbReference type="SAM" id="MobiDB-lite"/>
    </source>
</evidence>
<feature type="region of interest" description="Disordered" evidence="2">
    <location>
        <begin position="295"/>
        <end position="318"/>
    </location>
</feature>
<feature type="signal peptide" evidence="4">
    <location>
        <begin position="1"/>
        <end position="15"/>
    </location>
</feature>
<keyword evidence="3" id="KW-0472">Membrane</keyword>
<keyword evidence="3" id="KW-1133">Transmembrane helix</keyword>
<keyword evidence="1" id="KW-1015">Disulfide bond</keyword>
<dbReference type="InterPro" id="IPR043504">
    <property type="entry name" value="Peptidase_S1_PA_chymotrypsin"/>
</dbReference>
<dbReference type="PROSITE" id="PS51257">
    <property type="entry name" value="PROKAR_LIPOPROTEIN"/>
    <property type="match status" value="1"/>
</dbReference>
<feature type="transmembrane region" description="Helical" evidence="3">
    <location>
        <begin position="341"/>
        <end position="360"/>
    </location>
</feature>
<dbReference type="GO" id="GO:0008233">
    <property type="term" value="F:peptidase activity"/>
    <property type="evidence" value="ECO:0007669"/>
    <property type="project" value="UniProtKB-KW"/>
</dbReference>
<dbReference type="CDD" id="cd00190">
    <property type="entry name" value="Tryp_SPc"/>
    <property type="match status" value="1"/>
</dbReference>
<keyword evidence="7" id="KW-0645">Protease</keyword>
<dbReference type="SUPFAM" id="SSF50494">
    <property type="entry name" value="Trypsin-like serine proteases"/>
    <property type="match status" value="1"/>
</dbReference>
<feature type="chain" id="PRO_5046925333" evidence="4">
    <location>
        <begin position="16"/>
        <end position="361"/>
    </location>
</feature>
<dbReference type="GeneID" id="106485789"/>
<gene>
    <name evidence="7" type="primary">PRSS54</name>
</gene>
<keyword evidence="4" id="KW-0732">Signal</keyword>
<evidence type="ECO:0000313" key="7">
    <source>
        <dbReference type="RefSeq" id="XP_067158937.1"/>
    </source>
</evidence>
<keyword evidence="6" id="KW-1185">Reference proteome</keyword>
<dbReference type="PROSITE" id="PS50240">
    <property type="entry name" value="TRYPSIN_DOM"/>
    <property type="match status" value="1"/>
</dbReference>
<evidence type="ECO:0000256" key="3">
    <source>
        <dbReference type="SAM" id="Phobius"/>
    </source>
</evidence>
<dbReference type="RefSeq" id="XP_067158937.1">
    <property type="nucleotide sequence ID" value="XM_067302836.1"/>
</dbReference>
<keyword evidence="3" id="KW-0812">Transmembrane</keyword>
<sequence length="361" mass="40358">MRGLVLLCLSQSAVAACGIQATVSPSRSTQEFAAVAQFPWVVALQDPQHDHLAFGSILSEHWLLSAASRLQSRQQVLAVVGLSDMKRRWEDQPQYWISSIIPHEDFDKITLYNNIALLRTATPLEFNDTVQPICFPQRSLSKSDLVNCWVSGWLHPTAARGKCCGGFLRMITVVDVDPCPLKRITTTECCSHRDSDNVTGCLGDPGNPVMCQIKGTEKWVLKGVLSEGGMRCYGPFLYTIVSYYSDWILATTERAGAPVFPTLVRARAVLQAPPEDWEEAFKSVVRVFQEDGSNLKQEKTRMNSSENGPGRARTHKGPERYDCYRGEKLPISKGHSYQPQVLGEMIAVPLLLFCYFICYFT</sequence>
<dbReference type="Gene3D" id="2.40.10.10">
    <property type="entry name" value="Trypsin-like serine proteases"/>
    <property type="match status" value="2"/>
</dbReference>
<dbReference type="GO" id="GO:0006508">
    <property type="term" value="P:proteolysis"/>
    <property type="evidence" value="ECO:0007669"/>
    <property type="project" value="UniProtKB-KW"/>
</dbReference>
<dbReference type="Pfam" id="PF00089">
    <property type="entry name" value="Trypsin"/>
    <property type="match status" value="1"/>
</dbReference>
<dbReference type="InterPro" id="IPR001254">
    <property type="entry name" value="Trypsin_dom"/>
</dbReference>
<evidence type="ECO:0000256" key="1">
    <source>
        <dbReference type="ARBA" id="ARBA00023157"/>
    </source>
</evidence>
<dbReference type="Proteomes" id="UP001652627">
    <property type="component" value="Chromosome 10"/>
</dbReference>
<evidence type="ECO:0000256" key="4">
    <source>
        <dbReference type="SAM" id="SignalP"/>
    </source>
</evidence>
<organism evidence="6 7">
    <name type="scientific">Apteryx mantelli</name>
    <name type="common">North Island brown kiwi</name>
    <dbReference type="NCBI Taxonomy" id="2696672"/>
    <lineage>
        <taxon>Eukaryota</taxon>
        <taxon>Metazoa</taxon>
        <taxon>Chordata</taxon>
        <taxon>Craniata</taxon>
        <taxon>Vertebrata</taxon>
        <taxon>Euteleostomi</taxon>
        <taxon>Archelosauria</taxon>
        <taxon>Archosauria</taxon>
        <taxon>Dinosauria</taxon>
        <taxon>Saurischia</taxon>
        <taxon>Theropoda</taxon>
        <taxon>Coelurosauria</taxon>
        <taxon>Aves</taxon>
        <taxon>Palaeognathae</taxon>
        <taxon>Apterygiformes</taxon>
        <taxon>Apterygidae</taxon>
        <taxon>Apteryx</taxon>
    </lineage>
</organism>
<evidence type="ECO:0000313" key="6">
    <source>
        <dbReference type="Proteomes" id="UP001652627"/>
    </source>
</evidence>